<dbReference type="PANTHER" id="PTHR48080:SF3">
    <property type="entry name" value="ENOLASE SUPERFAMILY MEMBER DDB_G0284701"/>
    <property type="match status" value="1"/>
</dbReference>
<dbReference type="SUPFAM" id="SSF51604">
    <property type="entry name" value="Enolase C-terminal domain-like"/>
    <property type="match status" value="1"/>
</dbReference>
<evidence type="ECO:0000313" key="5">
    <source>
        <dbReference type="Proteomes" id="UP000245396"/>
    </source>
</evidence>
<dbReference type="PROSITE" id="PS00909">
    <property type="entry name" value="MR_MLE_2"/>
    <property type="match status" value="1"/>
</dbReference>
<dbReference type="CDD" id="cd03316">
    <property type="entry name" value="MR_like"/>
    <property type="match status" value="1"/>
</dbReference>
<dbReference type="GO" id="GO:0000287">
    <property type="term" value="F:magnesium ion binding"/>
    <property type="evidence" value="ECO:0007669"/>
    <property type="project" value="UniProtKB-ARBA"/>
</dbReference>
<evidence type="ECO:0000256" key="2">
    <source>
        <dbReference type="ARBA" id="ARBA00022723"/>
    </source>
</evidence>
<dbReference type="InterPro" id="IPR013342">
    <property type="entry name" value="Mandelate_racemase_C"/>
</dbReference>
<dbReference type="EMBL" id="QGGG01000029">
    <property type="protein sequence ID" value="PWJ73012.1"/>
    <property type="molecule type" value="Genomic_DNA"/>
</dbReference>
<dbReference type="SFLD" id="SFLDS00001">
    <property type="entry name" value="Enolase"/>
    <property type="match status" value="1"/>
</dbReference>
<gene>
    <name evidence="4" type="ORF">C7441_12917</name>
</gene>
<dbReference type="SMART" id="SM00922">
    <property type="entry name" value="MR_MLE"/>
    <property type="match status" value="1"/>
</dbReference>
<dbReference type="Pfam" id="PF02746">
    <property type="entry name" value="MR_MLE_N"/>
    <property type="match status" value="1"/>
</dbReference>
<protein>
    <submittedName>
        <fullName evidence="4">L-alanine-DL-glutamate epimerase-like enolase superfamily enzyme</fullName>
    </submittedName>
</protein>
<dbReference type="SFLD" id="SFLDG00180">
    <property type="entry name" value="muconate_cycloisomerase"/>
    <property type="match status" value="1"/>
</dbReference>
<organism evidence="4 5">
    <name type="scientific">Pseudaminobacter salicylatoxidans</name>
    <dbReference type="NCBI Taxonomy" id="93369"/>
    <lineage>
        <taxon>Bacteria</taxon>
        <taxon>Pseudomonadati</taxon>
        <taxon>Pseudomonadota</taxon>
        <taxon>Alphaproteobacteria</taxon>
        <taxon>Hyphomicrobiales</taxon>
        <taxon>Phyllobacteriaceae</taxon>
        <taxon>Pseudaminobacter</taxon>
    </lineage>
</organism>
<dbReference type="RefSeq" id="WP_109614923.1">
    <property type="nucleotide sequence ID" value="NZ_QGGG01000029.1"/>
</dbReference>
<name>A0A316BJH2_PSESE</name>
<dbReference type="SUPFAM" id="SSF54826">
    <property type="entry name" value="Enolase N-terminal domain-like"/>
    <property type="match status" value="1"/>
</dbReference>
<dbReference type="InterPro" id="IPR036849">
    <property type="entry name" value="Enolase-like_C_sf"/>
</dbReference>
<dbReference type="Pfam" id="PF13378">
    <property type="entry name" value="MR_MLE_C"/>
    <property type="match status" value="1"/>
</dbReference>
<sequence length="378" mass="40533">MKITSIKTTPLLVPYSKPYHWAQGVIEGAGVVLVEVHTDEGIVGYGESVSTPSAEAIVAYLKHAAQVCINRSPFQNARLMADAYHALFQAFGTCSSPRFGGRVLAGLEMALWDVAGKAVGRPAHELMGGAVHDEISYFGFAQGDTAEEVAADASELAAAGFEVIYFKVGRGDGLDIETTKAVRTAIGPDKRIRVDPNEQWNPIHAGRMIRKLMEYDVEAVEQPTHCESVAALAQVRASSPIAISADQVVFTHFDAYDVCRQSAADLIVIGLHETGGLTGLAKVAHIAEAADINICLHGLYETGITTCAANQVAATIPNLDDANQHMNRFLAWDIVKAPDLRPINGRLPVLKGAGLGFQIDWDNVERAKQAHLNSASIL</sequence>
<dbReference type="InterPro" id="IPR029017">
    <property type="entry name" value="Enolase-like_N"/>
</dbReference>
<dbReference type="Gene3D" id="3.30.390.10">
    <property type="entry name" value="Enolase-like, N-terminal domain"/>
    <property type="match status" value="1"/>
</dbReference>
<dbReference type="PANTHER" id="PTHR48080">
    <property type="entry name" value="D-GALACTONATE DEHYDRATASE-RELATED"/>
    <property type="match status" value="1"/>
</dbReference>
<feature type="domain" description="Mandelate racemase/muconate lactonizing enzyme C-terminal" evidence="3">
    <location>
        <begin position="146"/>
        <end position="242"/>
    </location>
</feature>
<proteinExistence type="inferred from homology"/>
<dbReference type="Proteomes" id="UP000245396">
    <property type="component" value="Unassembled WGS sequence"/>
</dbReference>
<accession>A0A316BJH2</accession>
<evidence type="ECO:0000259" key="3">
    <source>
        <dbReference type="SMART" id="SM00922"/>
    </source>
</evidence>
<keyword evidence="2" id="KW-0479">Metal-binding</keyword>
<dbReference type="InterPro" id="IPR018110">
    <property type="entry name" value="Mandel_Rmase/mucon_lact_enz_CS"/>
</dbReference>
<dbReference type="GO" id="GO:0009063">
    <property type="term" value="P:amino acid catabolic process"/>
    <property type="evidence" value="ECO:0007669"/>
    <property type="project" value="InterPro"/>
</dbReference>
<dbReference type="STRING" id="1192868.GCA_000304395_00499"/>
<dbReference type="GO" id="GO:0003824">
    <property type="term" value="F:catalytic activity"/>
    <property type="evidence" value="ECO:0007669"/>
    <property type="project" value="UniProtKB-ARBA"/>
</dbReference>
<evidence type="ECO:0000256" key="1">
    <source>
        <dbReference type="ARBA" id="ARBA00008031"/>
    </source>
</evidence>
<dbReference type="AlphaFoldDB" id="A0A316BJH2"/>
<dbReference type="InterPro" id="IPR029065">
    <property type="entry name" value="Enolase_C-like"/>
</dbReference>
<comment type="similarity">
    <text evidence="1">Belongs to the mandelate racemase/muconate lactonizing enzyme family.</text>
</comment>
<keyword evidence="5" id="KW-1185">Reference proteome</keyword>
<dbReference type="InterPro" id="IPR034593">
    <property type="entry name" value="DgoD-like"/>
</dbReference>
<dbReference type="Gene3D" id="3.20.20.120">
    <property type="entry name" value="Enolase-like C-terminal domain"/>
    <property type="match status" value="1"/>
</dbReference>
<evidence type="ECO:0000313" key="4">
    <source>
        <dbReference type="EMBL" id="PWJ73012.1"/>
    </source>
</evidence>
<dbReference type="OrthoDB" id="9775913at2"/>
<comment type="caution">
    <text evidence="4">The sequence shown here is derived from an EMBL/GenBank/DDBJ whole genome shotgun (WGS) entry which is preliminary data.</text>
</comment>
<dbReference type="InterPro" id="IPR013341">
    <property type="entry name" value="Mandelate_racemase_N_dom"/>
</dbReference>
<reference evidence="4 5" key="1">
    <citation type="submission" date="2018-05" db="EMBL/GenBank/DDBJ databases">
        <title>Genomic Encyclopedia of Type Strains, Phase IV (KMG-IV): sequencing the most valuable type-strain genomes for metagenomic binning, comparative biology and taxonomic classification.</title>
        <authorList>
            <person name="Goeker M."/>
        </authorList>
    </citation>
    <scope>NUCLEOTIDE SEQUENCE [LARGE SCALE GENOMIC DNA]</scope>
    <source>
        <strain evidence="4 5">DSM 6986</strain>
    </source>
</reference>